<reference evidence="5 6" key="1">
    <citation type="journal article" date="2019" name="Nat. Med.">
        <title>A library of human gut bacterial isolates paired with longitudinal multiomics data enables mechanistic microbiome research.</title>
        <authorList>
            <person name="Poyet M."/>
            <person name="Groussin M."/>
            <person name="Gibbons S.M."/>
            <person name="Avila-Pacheco J."/>
            <person name="Jiang X."/>
            <person name="Kearney S.M."/>
            <person name="Perrotta A.R."/>
            <person name="Berdy B."/>
            <person name="Zhao S."/>
            <person name="Lieberman T.D."/>
            <person name="Swanson P.K."/>
            <person name="Smith M."/>
            <person name="Roesemann S."/>
            <person name="Alexander J.E."/>
            <person name="Rich S.A."/>
            <person name="Livny J."/>
            <person name="Vlamakis H."/>
            <person name="Clish C."/>
            <person name="Bullock K."/>
            <person name="Deik A."/>
            <person name="Scott J."/>
            <person name="Pierce K.A."/>
            <person name="Xavier R.J."/>
            <person name="Alm E.J."/>
        </authorList>
    </citation>
    <scope>NUCLEOTIDE SEQUENCE [LARGE SCALE GENOMIC DNA]</scope>
    <source>
        <strain evidence="3 5">BIOML-A4</strain>
        <strain evidence="4 6">BIOML-A5</strain>
    </source>
</reference>
<dbReference type="Gene3D" id="3.40.50.10490">
    <property type="entry name" value="Glucose-6-phosphate isomerase like protein, domain 1"/>
    <property type="match status" value="1"/>
</dbReference>
<comment type="similarity">
    <text evidence="1">Belongs to the SIS family. PHI subfamily.</text>
</comment>
<dbReference type="PANTHER" id="PTHR43443:SF1">
    <property type="entry name" value="3-HEXULOSE-6-PHOSPHATE ISOMERASE"/>
    <property type="match status" value="1"/>
</dbReference>
<dbReference type="InterPro" id="IPR001347">
    <property type="entry name" value="SIS_dom"/>
</dbReference>
<evidence type="ECO:0000313" key="6">
    <source>
        <dbReference type="Proteomes" id="UP000480929"/>
    </source>
</evidence>
<keyword evidence="3" id="KW-0413">Isomerase</keyword>
<keyword evidence="6" id="KW-1185">Reference proteome</keyword>
<dbReference type="PANTHER" id="PTHR43443">
    <property type="entry name" value="3-HEXULOSE-6-PHOSPHATE ISOMERASE"/>
    <property type="match status" value="1"/>
</dbReference>
<sequence>MSEEMKTTDILTMILNELYETRTRLKQAELTALEDQIRKANRIFVAGAGRSLLMIRGFAMRLMHAGFTVYVVGDTITPAIETGDLLLIASGSGETGTLKSIAMKCKKIGADLGLITTNPGSTLAQLADFIVEVAAGTTKRQDNQAASVQPGANTFEQCVLLIGDALVIRLMSAQSLDKNNAELMKRHANLE</sequence>
<proteinExistence type="inferred from homology"/>
<evidence type="ECO:0000256" key="1">
    <source>
        <dbReference type="ARBA" id="ARBA00009235"/>
    </source>
</evidence>
<dbReference type="SUPFAM" id="SSF53697">
    <property type="entry name" value="SIS domain"/>
    <property type="match status" value="1"/>
</dbReference>
<evidence type="ECO:0000313" key="4">
    <source>
        <dbReference type="EMBL" id="MSC34396.1"/>
    </source>
</evidence>
<evidence type="ECO:0000313" key="3">
    <source>
        <dbReference type="EMBL" id="MSA90666.1"/>
    </source>
</evidence>
<comment type="caution">
    <text evidence="3">The sequence shown here is derived from an EMBL/GenBank/DDBJ whole genome shotgun (WGS) entry which is preliminary data.</text>
</comment>
<dbReference type="Pfam" id="PF01380">
    <property type="entry name" value="SIS"/>
    <property type="match status" value="1"/>
</dbReference>
<feature type="domain" description="SIS" evidence="2">
    <location>
        <begin position="33"/>
        <end position="176"/>
    </location>
</feature>
<dbReference type="GO" id="GO:1901135">
    <property type="term" value="P:carbohydrate derivative metabolic process"/>
    <property type="evidence" value="ECO:0007669"/>
    <property type="project" value="InterPro"/>
</dbReference>
<evidence type="ECO:0000313" key="5">
    <source>
        <dbReference type="Proteomes" id="UP000433575"/>
    </source>
</evidence>
<dbReference type="InterPro" id="IPR017552">
    <property type="entry name" value="PHI/rmpB"/>
</dbReference>
<gene>
    <name evidence="3" type="primary">hxlB</name>
    <name evidence="4" type="ORF">GKD88_14820</name>
    <name evidence="3" type="ORF">GKE08_15150</name>
</gene>
<dbReference type="InterPro" id="IPR046348">
    <property type="entry name" value="SIS_dom_sf"/>
</dbReference>
<dbReference type="AlphaFoldDB" id="A0A6N7SBK2"/>
<protein>
    <submittedName>
        <fullName evidence="3">6-phospho-3-hexuloisomerase</fullName>
    </submittedName>
</protein>
<dbReference type="OrthoDB" id="9797832at2"/>
<accession>A0A6N7SBK2</accession>
<dbReference type="EMBL" id="WKPJ01000031">
    <property type="protein sequence ID" value="MSA90666.1"/>
    <property type="molecule type" value="Genomic_DNA"/>
</dbReference>
<evidence type="ECO:0000259" key="2">
    <source>
        <dbReference type="PROSITE" id="PS51464"/>
    </source>
</evidence>
<dbReference type="NCBIfam" id="TIGR03127">
    <property type="entry name" value="RuMP_HxlB"/>
    <property type="match status" value="1"/>
</dbReference>
<dbReference type="EMBL" id="WKPI01000033">
    <property type="protein sequence ID" value="MSC34396.1"/>
    <property type="molecule type" value="Genomic_DNA"/>
</dbReference>
<dbReference type="PROSITE" id="PS51464">
    <property type="entry name" value="SIS"/>
    <property type="match status" value="1"/>
</dbReference>
<organism evidence="3 5">
    <name type="scientific">Holdemania massiliensis</name>
    <dbReference type="NCBI Taxonomy" id="1468449"/>
    <lineage>
        <taxon>Bacteria</taxon>
        <taxon>Bacillati</taxon>
        <taxon>Bacillota</taxon>
        <taxon>Erysipelotrichia</taxon>
        <taxon>Erysipelotrichales</taxon>
        <taxon>Erysipelotrichaceae</taxon>
        <taxon>Holdemania</taxon>
    </lineage>
</organism>
<name>A0A6N7SBK2_9FIRM</name>
<dbReference type="CDD" id="cd05005">
    <property type="entry name" value="SIS_PHI"/>
    <property type="match status" value="1"/>
</dbReference>
<dbReference type="GO" id="GO:0097367">
    <property type="term" value="F:carbohydrate derivative binding"/>
    <property type="evidence" value="ECO:0007669"/>
    <property type="project" value="InterPro"/>
</dbReference>
<dbReference type="Proteomes" id="UP000480929">
    <property type="component" value="Unassembled WGS sequence"/>
</dbReference>
<dbReference type="GO" id="GO:0016853">
    <property type="term" value="F:isomerase activity"/>
    <property type="evidence" value="ECO:0007669"/>
    <property type="project" value="UniProtKB-KW"/>
</dbReference>
<dbReference type="Proteomes" id="UP000433575">
    <property type="component" value="Unassembled WGS sequence"/>
</dbReference>